<dbReference type="EMBL" id="CP031165">
    <property type="protein sequence ID" value="AXV07466.1"/>
    <property type="molecule type" value="Genomic_DNA"/>
</dbReference>
<dbReference type="Gene3D" id="3.10.20.30">
    <property type="match status" value="1"/>
</dbReference>
<protein>
    <recommendedName>
        <fullName evidence="3">Sulfur carrier protein</fullName>
    </recommendedName>
</protein>
<dbReference type="PANTHER" id="PTHR34472:SF1">
    <property type="entry name" value="SULFUR CARRIER PROTEIN THIS"/>
    <property type="match status" value="1"/>
</dbReference>
<dbReference type="KEGG" id="euz:DVS28_a2787"/>
<evidence type="ECO:0000313" key="2">
    <source>
        <dbReference type="Proteomes" id="UP000264006"/>
    </source>
</evidence>
<sequence>MTTPMTIVLNGQPAELDPDATVADVVTSLGHDPSLPGVAVAIDGVVVRRADWPHTPLADGVVVEVLTAVQGGC</sequence>
<name>A0A346XZ19_9ACTN</name>
<dbReference type="InterPro" id="IPR012675">
    <property type="entry name" value="Beta-grasp_dom_sf"/>
</dbReference>
<dbReference type="InterPro" id="IPR016155">
    <property type="entry name" value="Mopterin_synth/thiamin_S_b"/>
</dbReference>
<dbReference type="SUPFAM" id="SSF54285">
    <property type="entry name" value="MoaD/ThiS"/>
    <property type="match status" value="1"/>
</dbReference>
<dbReference type="AlphaFoldDB" id="A0A346XZ19"/>
<keyword evidence="2" id="KW-1185">Reference proteome</keyword>
<dbReference type="Proteomes" id="UP000264006">
    <property type="component" value="Chromosome"/>
</dbReference>
<dbReference type="NCBIfam" id="TIGR01683">
    <property type="entry name" value="thiS"/>
    <property type="match status" value="1"/>
</dbReference>
<dbReference type="PANTHER" id="PTHR34472">
    <property type="entry name" value="SULFUR CARRIER PROTEIN THIS"/>
    <property type="match status" value="1"/>
</dbReference>
<dbReference type="InterPro" id="IPR003749">
    <property type="entry name" value="ThiS/MoaD-like"/>
</dbReference>
<evidence type="ECO:0000313" key="1">
    <source>
        <dbReference type="EMBL" id="AXV07466.1"/>
    </source>
</evidence>
<accession>A0A346XZ19</accession>
<reference evidence="1 2" key="1">
    <citation type="submission" date="2018-09" db="EMBL/GenBank/DDBJ databases">
        <title>Complete genome sequence of Euzebya sp. DY32-46 isolated from seawater of Pacific Ocean.</title>
        <authorList>
            <person name="Xu L."/>
            <person name="Wu Y.-H."/>
            <person name="Xu X.-W."/>
        </authorList>
    </citation>
    <scope>NUCLEOTIDE SEQUENCE [LARGE SCALE GENOMIC DNA]</scope>
    <source>
        <strain evidence="1 2">DY32-46</strain>
    </source>
</reference>
<organism evidence="1 2">
    <name type="scientific">Euzebya pacifica</name>
    <dbReference type="NCBI Taxonomy" id="1608957"/>
    <lineage>
        <taxon>Bacteria</taxon>
        <taxon>Bacillati</taxon>
        <taxon>Actinomycetota</taxon>
        <taxon>Nitriliruptoria</taxon>
        <taxon>Euzebyales</taxon>
    </lineage>
</organism>
<proteinExistence type="predicted"/>
<dbReference type="CDD" id="cd00565">
    <property type="entry name" value="Ubl_ThiS"/>
    <property type="match status" value="1"/>
</dbReference>
<dbReference type="InterPro" id="IPR010035">
    <property type="entry name" value="Thi_S"/>
</dbReference>
<dbReference type="Pfam" id="PF02597">
    <property type="entry name" value="ThiS"/>
    <property type="match status" value="1"/>
</dbReference>
<evidence type="ECO:0008006" key="3">
    <source>
        <dbReference type="Google" id="ProtNLM"/>
    </source>
</evidence>
<gene>
    <name evidence="1" type="ORF">DVS28_a2787</name>
</gene>